<dbReference type="PANTHER" id="PTHR30250">
    <property type="entry name" value="PST FAMILY PREDICTED COLANIC ACID TRANSPORTER"/>
    <property type="match status" value="1"/>
</dbReference>
<gene>
    <name evidence="7" type="ORF">Q8A64_05650</name>
</gene>
<dbReference type="Proteomes" id="UP001225596">
    <property type="component" value="Unassembled WGS sequence"/>
</dbReference>
<evidence type="ECO:0000313" key="8">
    <source>
        <dbReference type="Proteomes" id="UP001225596"/>
    </source>
</evidence>
<evidence type="ECO:0000256" key="5">
    <source>
        <dbReference type="ARBA" id="ARBA00023136"/>
    </source>
</evidence>
<evidence type="ECO:0000256" key="6">
    <source>
        <dbReference type="SAM" id="Phobius"/>
    </source>
</evidence>
<evidence type="ECO:0000256" key="3">
    <source>
        <dbReference type="ARBA" id="ARBA00022692"/>
    </source>
</evidence>
<evidence type="ECO:0000313" key="7">
    <source>
        <dbReference type="EMBL" id="MDQ9169893.1"/>
    </source>
</evidence>
<feature type="transmembrane region" description="Helical" evidence="6">
    <location>
        <begin position="85"/>
        <end position="108"/>
    </location>
</feature>
<dbReference type="RefSeq" id="WP_338435817.1">
    <property type="nucleotide sequence ID" value="NZ_JAUYVH010000002.1"/>
</dbReference>
<feature type="transmembrane region" description="Helical" evidence="6">
    <location>
        <begin position="43"/>
        <end position="64"/>
    </location>
</feature>
<keyword evidence="4 6" id="KW-1133">Transmembrane helix</keyword>
<evidence type="ECO:0000256" key="2">
    <source>
        <dbReference type="ARBA" id="ARBA00022475"/>
    </source>
</evidence>
<keyword evidence="2" id="KW-1003">Cell membrane</keyword>
<organism evidence="7 8">
    <name type="scientific">Keguizhuia sedimenti</name>
    <dbReference type="NCBI Taxonomy" id="3064264"/>
    <lineage>
        <taxon>Bacteria</taxon>
        <taxon>Pseudomonadati</taxon>
        <taxon>Pseudomonadota</taxon>
        <taxon>Betaproteobacteria</taxon>
        <taxon>Burkholderiales</taxon>
        <taxon>Oxalobacteraceae</taxon>
        <taxon>Keguizhuia</taxon>
    </lineage>
</organism>
<feature type="transmembrane region" description="Helical" evidence="6">
    <location>
        <begin position="304"/>
        <end position="325"/>
    </location>
</feature>
<feature type="transmembrane region" description="Helical" evidence="6">
    <location>
        <begin position="373"/>
        <end position="394"/>
    </location>
</feature>
<evidence type="ECO:0000256" key="1">
    <source>
        <dbReference type="ARBA" id="ARBA00004651"/>
    </source>
</evidence>
<feature type="transmembrane region" description="Helical" evidence="6">
    <location>
        <begin position="400"/>
        <end position="421"/>
    </location>
</feature>
<feature type="transmembrane region" description="Helical" evidence="6">
    <location>
        <begin position="148"/>
        <end position="172"/>
    </location>
</feature>
<keyword evidence="8" id="KW-1185">Reference proteome</keyword>
<sequence length="445" mass="49118">MIFKFRGTILLDFLFSLFGRTGRAAINMLVLILLARIMKPADLGVYLLVFSVSLPLSLISLYGLPQSYIRLSAKSDDREIKKLTLLEVSALLAHFAVSAGLSLIALVLHQFSPWQLNILIFVLTLTWAFLAAQQFIFAEIFRVREAYFLSALFGGSLSPLLMLVALLAYPFFFPKETLGPVACVLGVTFALAFSNALALFFLLARVKPYFNFPEVKRLFLKQCIALYASGGPVLVAGLVTVFLPQVTMWLAGLLLGPEEVSNLGVALRLMFFVTLPLWVGNTVLPPTFAKLQTSNRSRDLQEMVSLVCGVLLLITIPTFIMLMIFPEEILSLLFGSHYSAAAGALRNLAIGYCAYAVLGTSITVLTYGKHRSYLIVISLFAVLMFMGTCLLLRGVLTVEFLAFALSLSFLTYGASAAYFCLRHERVNVLKISLSKLGLRMLVKKI</sequence>
<feature type="transmembrane region" description="Helical" evidence="6">
    <location>
        <begin position="345"/>
        <end position="366"/>
    </location>
</feature>
<reference evidence="7 8" key="1">
    <citation type="submission" date="2023-08" db="EMBL/GenBank/DDBJ databases">
        <title>Oxalobacteraceae gen .nov., isolated from river sludge outside the plant.</title>
        <authorList>
            <person name="Zhao S.Y."/>
        </authorList>
    </citation>
    <scope>NUCLEOTIDE SEQUENCE [LARGE SCALE GENOMIC DNA]</scope>
    <source>
        <strain evidence="7 8">R-40</strain>
    </source>
</reference>
<evidence type="ECO:0000256" key="4">
    <source>
        <dbReference type="ARBA" id="ARBA00022989"/>
    </source>
</evidence>
<proteinExistence type="predicted"/>
<keyword evidence="5 6" id="KW-0472">Membrane</keyword>
<dbReference type="EMBL" id="JAUYVH010000002">
    <property type="protein sequence ID" value="MDQ9169893.1"/>
    <property type="molecule type" value="Genomic_DNA"/>
</dbReference>
<dbReference type="Pfam" id="PF01943">
    <property type="entry name" value="Polysacc_synt"/>
    <property type="match status" value="1"/>
</dbReference>
<accession>A0ABU1BLM2</accession>
<keyword evidence="3 6" id="KW-0812">Transmembrane</keyword>
<comment type="caution">
    <text evidence="7">The sequence shown here is derived from an EMBL/GenBank/DDBJ whole genome shotgun (WGS) entry which is preliminary data.</text>
</comment>
<feature type="transmembrane region" description="Helical" evidence="6">
    <location>
        <begin position="178"/>
        <end position="203"/>
    </location>
</feature>
<feature type="transmembrane region" description="Helical" evidence="6">
    <location>
        <begin position="114"/>
        <end position="136"/>
    </location>
</feature>
<feature type="transmembrane region" description="Helical" evidence="6">
    <location>
        <begin position="263"/>
        <end position="284"/>
    </location>
</feature>
<comment type="subcellular location">
    <subcellularLocation>
        <location evidence="1">Cell membrane</location>
        <topology evidence="1">Multi-pass membrane protein</topology>
    </subcellularLocation>
</comment>
<feature type="transmembrane region" description="Helical" evidence="6">
    <location>
        <begin position="224"/>
        <end position="243"/>
    </location>
</feature>
<dbReference type="InterPro" id="IPR002797">
    <property type="entry name" value="Polysacc_synth"/>
</dbReference>
<name>A0ABU1BLM2_9BURK</name>
<dbReference type="PANTHER" id="PTHR30250:SF11">
    <property type="entry name" value="O-ANTIGEN TRANSPORTER-RELATED"/>
    <property type="match status" value="1"/>
</dbReference>
<protein>
    <submittedName>
        <fullName evidence="7">Oligosaccharide flippase family protein</fullName>
    </submittedName>
</protein>
<dbReference type="InterPro" id="IPR050833">
    <property type="entry name" value="Poly_Biosynth_Transport"/>
</dbReference>